<dbReference type="EMBL" id="LT614638">
    <property type="protein sequence ID" value="SCN27317.1"/>
    <property type="molecule type" value="Genomic_DNA"/>
</dbReference>
<dbReference type="Proteomes" id="UP000219860">
    <property type="component" value="Chromosome 12"/>
</dbReference>
<organism evidence="1 6">
    <name type="scientific">Plasmodium berghei</name>
    <dbReference type="NCBI Taxonomy" id="5821"/>
    <lineage>
        <taxon>Eukaryota</taxon>
        <taxon>Sar</taxon>
        <taxon>Alveolata</taxon>
        <taxon>Apicomplexa</taxon>
        <taxon>Aconoidasida</taxon>
        <taxon>Haemosporida</taxon>
        <taxon>Plasmodiidae</taxon>
        <taxon>Plasmodium</taxon>
        <taxon>Plasmodium (Vinckeia)</taxon>
    </lineage>
</organism>
<evidence type="ECO:0000313" key="10">
    <source>
        <dbReference type="Proteomes" id="UP000516480"/>
    </source>
</evidence>
<dbReference type="EMBL" id="LT608148">
    <property type="protein sequence ID" value="SCM25272.1"/>
    <property type="molecule type" value="Genomic_DNA"/>
</dbReference>
<evidence type="ECO:0000313" key="9">
    <source>
        <dbReference type="Proteomes" id="UP000220214"/>
    </source>
</evidence>
<protein>
    <submittedName>
        <fullName evidence="1">Uncharacterized protein</fullName>
    </submittedName>
</protein>
<evidence type="ECO:0000313" key="5">
    <source>
        <dbReference type="EMBL" id="SCO63742.1"/>
    </source>
</evidence>
<dbReference type="Proteomes" id="UP000069549">
    <property type="component" value="Chromosome 12"/>
</dbReference>
<dbReference type="EMBL" id="LT608260">
    <property type="protein sequence ID" value="SCO63742.1"/>
    <property type="molecule type" value="Genomic_DNA"/>
</dbReference>
<reference evidence="1 6" key="1">
    <citation type="submission" date="2016-02" db="EMBL/GenBank/DDBJ databases">
        <authorList>
            <consortium name="Pathogen Informatics"/>
        </authorList>
    </citation>
    <scope>NUCLEOTIDE SEQUENCE [LARGE SCALE GENOMIC DNA]</scope>
    <source>
        <strain evidence="1 6">K173</strain>
        <strain evidence="2 10">NK65 ny</strain>
        <strain evidence="3 9">NK65e</strain>
        <strain evidence="5 7">SP11 Antwerpcl1</strain>
        <strain evidence="4 8">SP11 RLL</strain>
    </source>
</reference>
<dbReference type="OrthoDB" id="371729at2759"/>
<gene>
    <name evidence="1" type="ORF">PBK173_000340500</name>
    <name evidence="3" type="ORF">PBNK65E_000331000</name>
    <name evidence="2" type="ORF">PBNK65NY_000330700</name>
    <name evidence="5" type="ORF">PBSP11A_000331000</name>
    <name evidence="4" type="ORF">PBSP11RLL_000330900</name>
</gene>
<dbReference type="Proteomes" id="UP000516480">
    <property type="component" value="Chromosome 12"/>
</dbReference>
<dbReference type="Proteomes" id="UP000220214">
    <property type="component" value="Chromosome 12"/>
</dbReference>
<dbReference type="EMBL" id="LT608276">
    <property type="protein sequence ID" value="SCO61941.1"/>
    <property type="molecule type" value="Genomic_DNA"/>
</dbReference>
<sequence>MVLKKNYEHPIIEKIFTLNKIENSQYYDDIINEKNKSPKLININNIKDDLLNQDLSLDICQKKKDYYLNTKGTNNIQNYFYFYDYRKCIYNIDGKIYMEKNPIQISNNNKERDCRLNEHIPIHNYNTFIYAYNI</sequence>
<evidence type="ECO:0000313" key="4">
    <source>
        <dbReference type="EMBL" id="SCO61941.1"/>
    </source>
</evidence>
<evidence type="ECO:0000313" key="1">
    <source>
        <dbReference type="EMBL" id="CXI79210.1"/>
    </source>
</evidence>
<dbReference type="EMBL" id="LT160032">
    <property type="protein sequence ID" value="CXI79210.1"/>
    <property type="molecule type" value="Genomic_DNA"/>
</dbReference>
<dbReference type="VEuPathDB" id="PlasmoDB:PBANKA_1227300"/>
<evidence type="ECO:0000313" key="6">
    <source>
        <dbReference type="Proteomes" id="UP000069549"/>
    </source>
</evidence>
<dbReference type="AlphaFoldDB" id="A0A0Y9YM29"/>
<dbReference type="OMA" id="IFFPKRT"/>
<accession>A0A0Y9YM29</accession>
<evidence type="ECO:0000313" key="7">
    <source>
        <dbReference type="Proteomes" id="UP000219860"/>
    </source>
</evidence>
<evidence type="ECO:0000313" key="2">
    <source>
        <dbReference type="EMBL" id="SCM25272.1"/>
    </source>
</evidence>
<evidence type="ECO:0000313" key="3">
    <source>
        <dbReference type="EMBL" id="SCN27317.1"/>
    </source>
</evidence>
<dbReference type="Proteomes" id="UP000219974">
    <property type="component" value="Chromosome 12"/>
</dbReference>
<proteinExistence type="predicted"/>
<name>A0A0Y9YM29_PLABE</name>
<evidence type="ECO:0000313" key="8">
    <source>
        <dbReference type="Proteomes" id="UP000219974"/>
    </source>
</evidence>